<reference evidence="4 5" key="2">
    <citation type="submission" date="2018-03" db="EMBL/GenBank/DDBJ databases">
        <authorList>
            <person name="Keele B.F."/>
        </authorList>
    </citation>
    <scope>NUCLEOTIDE SEQUENCE [LARGE SCALE GENOMIC DNA]</scope>
    <source>
        <strain evidence="4 5">D13</strain>
    </source>
</reference>
<dbReference type="SUPFAM" id="SSF47226">
    <property type="entry name" value="Histidine-containing phosphotransfer domain, HPT domain"/>
    <property type="match status" value="1"/>
</dbReference>
<dbReference type="OrthoDB" id="5966285at2"/>
<protein>
    <recommendedName>
        <fullName evidence="3">Response regulatory domain-containing protein</fullName>
    </recommendedName>
</protein>
<dbReference type="Gene3D" id="3.40.50.2300">
    <property type="match status" value="1"/>
</dbReference>
<evidence type="ECO:0000313" key="5">
    <source>
        <dbReference type="Proteomes" id="UP000241074"/>
    </source>
</evidence>
<evidence type="ECO:0000259" key="3">
    <source>
        <dbReference type="PROSITE" id="PS50110"/>
    </source>
</evidence>
<name>A0A2P1PSH5_9GAMM</name>
<accession>A0A2P1PSH5</accession>
<proteinExistence type="predicted"/>
<dbReference type="SUPFAM" id="SSF52172">
    <property type="entry name" value="CheY-like"/>
    <property type="match status" value="1"/>
</dbReference>
<dbReference type="InterPro" id="IPR008207">
    <property type="entry name" value="Sig_transdc_His_kin_Hpt_dom"/>
</dbReference>
<evidence type="ECO:0000313" key="4">
    <source>
        <dbReference type="EMBL" id="AVP97799.1"/>
    </source>
</evidence>
<feature type="modified residue" description="4-aspartylphosphate" evidence="2">
    <location>
        <position position="59"/>
    </location>
</feature>
<reference evidence="4 5" key="1">
    <citation type="submission" date="2018-03" db="EMBL/GenBank/DDBJ databases">
        <title>Ahniella affigens gen. nov., sp. nov., a gammaproteobacterium isolated from sandy soil near a stream.</title>
        <authorList>
            <person name="Ko Y."/>
            <person name="Kim J.-H."/>
        </authorList>
    </citation>
    <scope>NUCLEOTIDE SEQUENCE [LARGE SCALE GENOMIC DNA]</scope>
    <source>
        <strain evidence="4 5">D13</strain>
    </source>
</reference>
<gene>
    <name evidence="4" type="ORF">C7S18_11590</name>
</gene>
<dbReference type="GO" id="GO:0004672">
    <property type="term" value="F:protein kinase activity"/>
    <property type="evidence" value="ECO:0007669"/>
    <property type="project" value="UniProtKB-ARBA"/>
</dbReference>
<dbReference type="InterPro" id="IPR001789">
    <property type="entry name" value="Sig_transdc_resp-reg_receiver"/>
</dbReference>
<keyword evidence="2" id="KW-0597">Phosphoprotein</keyword>
<keyword evidence="1" id="KW-0902">Two-component regulatory system</keyword>
<dbReference type="Gene3D" id="1.20.120.160">
    <property type="entry name" value="HPT domain"/>
    <property type="match status" value="1"/>
</dbReference>
<evidence type="ECO:0000256" key="1">
    <source>
        <dbReference type="ARBA" id="ARBA00023012"/>
    </source>
</evidence>
<dbReference type="SMART" id="SM00448">
    <property type="entry name" value="REC"/>
    <property type="match status" value="1"/>
</dbReference>
<dbReference type="InterPro" id="IPR011006">
    <property type="entry name" value="CheY-like_superfamily"/>
</dbReference>
<dbReference type="GO" id="GO:0000160">
    <property type="term" value="P:phosphorelay signal transduction system"/>
    <property type="evidence" value="ECO:0007669"/>
    <property type="project" value="UniProtKB-KW"/>
</dbReference>
<dbReference type="Proteomes" id="UP000241074">
    <property type="component" value="Chromosome"/>
</dbReference>
<dbReference type="Pfam" id="PF01627">
    <property type="entry name" value="Hpt"/>
    <property type="match status" value="1"/>
</dbReference>
<sequence>MGQSPPIARAILLEDDAIASEVLTRHLQALGFTVFAYDRLSNLQRGLPDCLPATVALIDLAVPDGDGGTALLWLRGHCGTIVATSADWTPASEQARLESGFAACLGKPCSLPMLRSALVTAAGPVGMLTERDAQGSTLMVFDDAAALSALGNVDAVLAMRGLFRDELLSLQPQLLTAAATGAWTHQRSNLHRLAASSGFVGAKALQAAVHDLQASMHPEAGNRVLAAVAACLAALSPGLGPAANTRAAQS</sequence>
<dbReference type="RefSeq" id="WP_106891720.1">
    <property type="nucleotide sequence ID" value="NZ_CP027860.1"/>
</dbReference>
<dbReference type="InterPro" id="IPR036641">
    <property type="entry name" value="HPT_dom_sf"/>
</dbReference>
<dbReference type="PROSITE" id="PS50110">
    <property type="entry name" value="RESPONSE_REGULATORY"/>
    <property type="match status" value="1"/>
</dbReference>
<organism evidence="4 5">
    <name type="scientific">Ahniella affigens</name>
    <dbReference type="NCBI Taxonomy" id="2021234"/>
    <lineage>
        <taxon>Bacteria</taxon>
        <taxon>Pseudomonadati</taxon>
        <taxon>Pseudomonadota</taxon>
        <taxon>Gammaproteobacteria</taxon>
        <taxon>Lysobacterales</taxon>
        <taxon>Rhodanobacteraceae</taxon>
        <taxon>Ahniella</taxon>
    </lineage>
</organism>
<keyword evidence="5" id="KW-1185">Reference proteome</keyword>
<feature type="domain" description="Response regulatory" evidence="3">
    <location>
        <begin position="9"/>
        <end position="122"/>
    </location>
</feature>
<dbReference type="EMBL" id="CP027860">
    <property type="protein sequence ID" value="AVP97799.1"/>
    <property type="molecule type" value="Genomic_DNA"/>
</dbReference>
<dbReference type="KEGG" id="xba:C7S18_11590"/>
<evidence type="ECO:0000256" key="2">
    <source>
        <dbReference type="PROSITE-ProRule" id="PRU00169"/>
    </source>
</evidence>
<dbReference type="AlphaFoldDB" id="A0A2P1PSH5"/>